<comment type="caution">
    <text evidence="3">The sequence shown here is derived from an EMBL/GenBank/DDBJ whole genome shotgun (WGS) entry which is preliminary data.</text>
</comment>
<dbReference type="InterPro" id="IPR008927">
    <property type="entry name" value="6-PGluconate_DH-like_C_sf"/>
</dbReference>
<dbReference type="Gene3D" id="1.10.1040.20">
    <property type="entry name" value="ProC-like, C-terminal domain"/>
    <property type="match status" value="1"/>
</dbReference>
<proteinExistence type="predicted"/>
<name>A0A948TRI1_9BACT</name>
<accession>A0A948TRI1</accession>
<reference evidence="3" key="2">
    <citation type="submission" date="2021-04" db="EMBL/GenBank/DDBJ databases">
        <authorList>
            <person name="Gilroy R."/>
        </authorList>
    </citation>
    <scope>NUCLEOTIDE SEQUENCE</scope>
    <source>
        <strain evidence="3">8470</strain>
    </source>
</reference>
<dbReference type="PANTHER" id="PTHR40459">
    <property type="entry name" value="CONSERVED HYPOTHETICAL ALANINE AND LEUCINE RICH PROTEIN"/>
    <property type="match status" value="1"/>
</dbReference>
<dbReference type="Proteomes" id="UP000784286">
    <property type="component" value="Unassembled WGS sequence"/>
</dbReference>
<feature type="domain" description="DUF2520" evidence="2">
    <location>
        <begin position="132"/>
        <end position="258"/>
    </location>
</feature>
<dbReference type="InterPro" id="IPR037108">
    <property type="entry name" value="TM1727-like_C_sf"/>
</dbReference>
<dbReference type="EMBL" id="JAHLFJ010000117">
    <property type="protein sequence ID" value="MBU3857375.1"/>
    <property type="molecule type" value="Genomic_DNA"/>
</dbReference>
<evidence type="ECO:0000259" key="2">
    <source>
        <dbReference type="Pfam" id="PF10728"/>
    </source>
</evidence>
<reference evidence="3" key="1">
    <citation type="journal article" date="2021" name="PeerJ">
        <title>Extensive microbial diversity within the chicken gut microbiome revealed by metagenomics and culture.</title>
        <authorList>
            <person name="Gilroy R."/>
            <person name="Ravi A."/>
            <person name="Getino M."/>
            <person name="Pursley I."/>
            <person name="Horton D.L."/>
            <person name="Alikhan N.F."/>
            <person name="Baker D."/>
            <person name="Gharbi K."/>
            <person name="Hall N."/>
            <person name="Watson M."/>
            <person name="Adriaenssens E.M."/>
            <person name="Foster-Nyarko E."/>
            <person name="Jarju S."/>
            <person name="Secka A."/>
            <person name="Antonio M."/>
            <person name="Oren A."/>
            <person name="Chaudhuri R.R."/>
            <person name="La Ragione R."/>
            <person name="Hildebrand F."/>
            <person name="Pallen M.J."/>
        </authorList>
    </citation>
    <scope>NUCLEOTIDE SEQUENCE</scope>
    <source>
        <strain evidence="3">8470</strain>
    </source>
</reference>
<gene>
    <name evidence="3" type="ORF">H9928_12745</name>
</gene>
<dbReference type="InterPro" id="IPR018931">
    <property type="entry name" value="DUF2520"/>
</dbReference>
<dbReference type="AlphaFoldDB" id="A0A948TRI1"/>
<sequence length="270" mass="30137">MERPDFNIVFVGAGNVASCLAPALMQKGCRIVQVYSRTQESAQTLARKADCPYTTDLTQISGEADLYIVSVKDDALDDVTARLACSGNPDALYAHTAGSMPMDVWKGKIRRYGVLYPMQTFSKQRAVDFSAVPFFIEANSEEDACLLKEVAGRVSPKIYEASSEQRRYLHIAAVFACNFTNHMYTLCDRLLAAHGLPFESMLPLIDETARKIHELPPLEAQTGPARRNDRNVIGRHLDILKKEAPELADLYGMISRSIHTYELNNKMTSR</sequence>
<protein>
    <submittedName>
        <fullName evidence="3">DUF2520 domain-containing protein</fullName>
    </submittedName>
</protein>
<dbReference type="InterPro" id="IPR028939">
    <property type="entry name" value="P5C_Rdtase_cat_N"/>
</dbReference>
<evidence type="ECO:0000259" key="1">
    <source>
        <dbReference type="Pfam" id="PF03807"/>
    </source>
</evidence>
<evidence type="ECO:0000313" key="3">
    <source>
        <dbReference type="EMBL" id="MBU3857375.1"/>
    </source>
</evidence>
<evidence type="ECO:0000313" key="4">
    <source>
        <dbReference type="Proteomes" id="UP000784286"/>
    </source>
</evidence>
<feature type="domain" description="Pyrroline-5-carboxylate reductase catalytic N-terminal" evidence="1">
    <location>
        <begin position="8"/>
        <end position="83"/>
    </location>
</feature>
<dbReference type="PANTHER" id="PTHR40459:SF1">
    <property type="entry name" value="CONSERVED HYPOTHETICAL ALANINE AND LEUCINE RICH PROTEIN"/>
    <property type="match status" value="1"/>
</dbReference>
<dbReference type="Pfam" id="PF10728">
    <property type="entry name" value="DUF2520"/>
    <property type="match status" value="1"/>
</dbReference>
<dbReference type="InterPro" id="IPR036291">
    <property type="entry name" value="NAD(P)-bd_dom_sf"/>
</dbReference>
<dbReference type="SUPFAM" id="SSF48179">
    <property type="entry name" value="6-phosphogluconate dehydrogenase C-terminal domain-like"/>
    <property type="match status" value="1"/>
</dbReference>
<dbReference type="Gene3D" id="3.40.50.720">
    <property type="entry name" value="NAD(P)-binding Rossmann-like Domain"/>
    <property type="match status" value="1"/>
</dbReference>
<organism evidence="3 4">
    <name type="scientific">Candidatus Phocaeicola excrementipullorum</name>
    <dbReference type="NCBI Taxonomy" id="2838731"/>
    <lineage>
        <taxon>Bacteria</taxon>
        <taxon>Pseudomonadati</taxon>
        <taxon>Bacteroidota</taxon>
        <taxon>Bacteroidia</taxon>
        <taxon>Bacteroidales</taxon>
        <taxon>Bacteroidaceae</taxon>
        <taxon>Phocaeicola</taxon>
    </lineage>
</organism>
<dbReference type="SUPFAM" id="SSF51735">
    <property type="entry name" value="NAD(P)-binding Rossmann-fold domains"/>
    <property type="match status" value="1"/>
</dbReference>
<dbReference type="Pfam" id="PF03807">
    <property type="entry name" value="F420_oxidored"/>
    <property type="match status" value="1"/>
</dbReference>